<dbReference type="PhylomeDB" id="B4MAH0"/>
<gene>
    <name evidence="3" type="primary">Dvir\GJ15911</name>
    <name evidence="3" type="ORF">Dvir_GJ15911</name>
</gene>
<feature type="signal peptide" evidence="2">
    <location>
        <begin position="1"/>
        <end position="15"/>
    </location>
</feature>
<keyword evidence="4" id="KW-1185">Reference proteome</keyword>
<reference evidence="3 4" key="1">
    <citation type="journal article" date="2007" name="Nature">
        <title>Evolution of genes and genomes on the Drosophila phylogeny.</title>
        <authorList>
            <consortium name="Drosophila 12 Genomes Consortium"/>
            <person name="Clark A.G."/>
            <person name="Eisen M.B."/>
            <person name="Smith D.R."/>
            <person name="Bergman C.M."/>
            <person name="Oliver B."/>
            <person name="Markow T.A."/>
            <person name="Kaufman T.C."/>
            <person name="Kellis M."/>
            <person name="Gelbart W."/>
            <person name="Iyer V.N."/>
            <person name="Pollard D.A."/>
            <person name="Sackton T.B."/>
            <person name="Larracuente A.M."/>
            <person name="Singh N.D."/>
            <person name="Abad J.P."/>
            <person name="Abt D.N."/>
            <person name="Adryan B."/>
            <person name="Aguade M."/>
            <person name="Akashi H."/>
            <person name="Anderson W.W."/>
            <person name="Aquadro C.F."/>
            <person name="Ardell D.H."/>
            <person name="Arguello R."/>
            <person name="Artieri C.G."/>
            <person name="Barbash D.A."/>
            <person name="Barker D."/>
            <person name="Barsanti P."/>
            <person name="Batterham P."/>
            <person name="Batzoglou S."/>
            <person name="Begun D."/>
            <person name="Bhutkar A."/>
            <person name="Blanco E."/>
            <person name="Bosak S.A."/>
            <person name="Bradley R.K."/>
            <person name="Brand A.D."/>
            <person name="Brent M.R."/>
            <person name="Brooks A.N."/>
            <person name="Brown R.H."/>
            <person name="Butlin R.K."/>
            <person name="Caggese C."/>
            <person name="Calvi B.R."/>
            <person name="Bernardo de Carvalho A."/>
            <person name="Caspi A."/>
            <person name="Castrezana S."/>
            <person name="Celniker S.E."/>
            <person name="Chang J.L."/>
            <person name="Chapple C."/>
            <person name="Chatterji S."/>
            <person name="Chinwalla A."/>
            <person name="Civetta A."/>
            <person name="Clifton S.W."/>
            <person name="Comeron J.M."/>
            <person name="Costello J.C."/>
            <person name="Coyne J.A."/>
            <person name="Daub J."/>
            <person name="David R.G."/>
            <person name="Delcher A.L."/>
            <person name="Delehaunty K."/>
            <person name="Do C.B."/>
            <person name="Ebling H."/>
            <person name="Edwards K."/>
            <person name="Eickbush T."/>
            <person name="Evans J.D."/>
            <person name="Filipski A."/>
            <person name="Findeiss S."/>
            <person name="Freyhult E."/>
            <person name="Fulton L."/>
            <person name="Fulton R."/>
            <person name="Garcia A.C."/>
            <person name="Gardiner A."/>
            <person name="Garfield D.A."/>
            <person name="Garvin B.E."/>
            <person name="Gibson G."/>
            <person name="Gilbert D."/>
            <person name="Gnerre S."/>
            <person name="Godfrey J."/>
            <person name="Good R."/>
            <person name="Gotea V."/>
            <person name="Gravely B."/>
            <person name="Greenberg A.J."/>
            <person name="Griffiths-Jones S."/>
            <person name="Gross S."/>
            <person name="Guigo R."/>
            <person name="Gustafson E.A."/>
            <person name="Haerty W."/>
            <person name="Hahn M.W."/>
            <person name="Halligan D.L."/>
            <person name="Halpern A.L."/>
            <person name="Halter G.M."/>
            <person name="Han M.V."/>
            <person name="Heger A."/>
            <person name="Hillier L."/>
            <person name="Hinrichs A.S."/>
            <person name="Holmes I."/>
            <person name="Hoskins R.A."/>
            <person name="Hubisz M.J."/>
            <person name="Hultmark D."/>
            <person name="Huntley M.A."/>
            <person name="Jaffe D.B."/>
            <person name="Jagadeeshan S."/>
            <person name="Jeck W.R."/>
            <person name="Johnson J."/>
            <person name="Jones C.D."/>
            <person name="Jordan W.C."/>
            <person name="Karpen G.H."/>
            <person name="Kataoka E."/>
            <person name="Keightley P.D."/>
            <person name="Kheradpour P."/>
            <person name="Kirkness E.F."/>
            <person name="Koerich L.B."/>
            <person name="Kristiansen K."/>
            <person name="Kudrna D."/>
            <person name="Kulathinal R.J."/>
            <person name="Kumar S."/>
            <person name="Kwok R."/>
            <person name="Lander E."/>
            <person name="Langley C.H."/>
            <person name="Lapoint R."/>
            <person name="Lazzaro B.P."/>
            <person name="Lee S.J."/>
            <person name="Levesque L."/>
            <person name="Li R."/>
            <person name="Lin C.F."/>
            <person name="Lin M.F."/>
            <person name="Lindblad-Toh K."/>
            <person name="Llopart A."/>
            <person name="Long M."/>
            <person name="Low L."/>
            <person name="Lozovsky E."/>
            <person name="Lu J."/>
            <person name="Luo M."/>
            <person name="Machado C.A."/>
            <person name="Makalowski W."/>
            <person name="Marzo M."/>
            <person name="Matsuda M."/>
            <person name="Matzkin L."/>
            <person name="McAllister B."/>
            <person name="McBride C.S."/>
            <person name="McKernan B."/>
            <person name="McKernan K."/>
            <person name="Mendez-Lago M."/>
            <person name="Minx P."/>
            <person name="Mollenhauer M.U."/>
            <person name="Montooth K."/>
            <person name="Mount S.M."/>
            <person name="Mu X."/>
            <person name="Myers E."/>
            <person name="Negre B."/>
            <person name="Newfeld S."/>
            <person name="Nielsen R."/>
            <person name="Noor M.A."/>
            <person name="O'Grady P."/>
            <person name="Pachter L."/>
            <person name="Papaceit M."/>
            <person name="Parisi M.J."/>
            <person name="Parisi M."/>
            <person name="Parts L."/>
            <person name="Pedersen J.S."/>
            <person name="Pesole G."/>
            <person name="Phillippy A.M."/>
            <person name="Ponting C.P."/>
            <person name="Pop M."/>
            <person name="Porcelli D."/>
            <person name="Powell J.R."/>
            <person name="Prohaska S."/>
            <person name="Pruitt K."/>
            <person name="Puig M."/>
            <person name="Quesneville H."/>
            <person name="Ram K.R."/>
            <person name="Rand D."/>
            <person name="Rasmussen M.D."/>
            <person name="Reed L.K."/>
            <person name="Reenan R."/>
            <person name="Reily A."/>
            <person name="Remington K.A."/>
            <person name="Rieger T.T."/>
            <person name="Ritchie M.G."/>
            <person name="Robin C."/>
            <person name="Rogers Y.H."/>
            <person name="Rohde C."/>
            <person name="Rozas J."/>
            <person name="Rubenfield M.J."/>
            <person name="Ruiz A."/>
            <person name="Russo S."/>
            <person name="Salzberg S.L."/>
            <person name="Sanchez-Gracia A."/>
            <person name="Saranga D.J."/>
            <person name="Sato H."/>
            <person name="Schaeffer S.W."/>
            <person name="Schatz M.C."/>
            <person name="Schlenke T."/>
            <person name="Schwartz R."/>
            <person name="Segarra C."/>
            <person name="Singh R.S."/>
            <person name="Sirot L."/>
            <person name="Sirota M."/>
            <person name="Sisneros N.B."/>
            <person name="Smith C.D."/>
            <person name="Smith T.F."/>
            <person name="Spieth J."/>
            <person name="Stage D.E."/>
            <person name="Stark A."/>
            <person name="Stephan W."/>
            <person name="Strausberg R.L."/>
            <person name="Strempel S."/>
            <person name="Sturgill D."/>
            <person name="Sutton G."/>
            <person name="Sutton G.G."/>
            <person name="Tao W."/>
            <person name="Teichmann S."/>
            <person name="Tobari Y.N."/>
            <person name="Tomimura Y."/>
            <person name="Tsolas J.M."/>
            <person name="Valente V.L."/>
            <person name="Venter E."/>
            <person name="Venter J.C."/>
            <person name="Vicario S."/>
            <person name="Vieira F.G."/>
            <person name="Vilella A.J."/>
            <person name="Villasante A."/>
            <person name="Walenz B."/>
            <person name="Wang J."/>
            <person name="Wasserman M."/>
            <person name="Watts T."/>
            <person name="Wilson D."/>
            <person name="Wilson R.K."/>
            <person name="Wing R.A."/>
            <person name="Wolfner M.F."/>
            <person name="Wong A."/>
            <person name="Wong G.K."/>
            <person name="Wu C.I."/>
            <person name="Wu G."/>
            <person name="Yamamoto D."/>
            <person name="Yang H.P."/>
            <person name="Yang S.P."/>
            <person name="Yorke J.A."/>
            <person name="Yoshida K."/>
            <person name="Zdobnov E."/>
            <person name="Zhang P."/>
            <person name="Zhang Y."/>
            <person name="Zimin A.V."/>
            <person name="Baldwin J."/>
            <person name="Abdouelleil A."/>
            <person name="Abdulkadir J."/>
            <person name="Abebe A."/>
            <person name="Abera B."/>
            <person name="Abreu J."/>
            <person name="Acer S.C."/>
            <person name="Aftuck L."/>
            <person name="Alexander A."/>
            <person name="An P."/>
            <person name="Anderson E."/>
            <person name="Anderson S."/>
            <person name="Arachi H."/>
            <person name="Azer M."/>
            <person name="Bachantsang P."/>
            <person name="Barry A."/>
            <person name="Bayul T."/>
            <person name="Berlin A."/>
            <person name="Bessette D."/>
            <person name="Bloom T."/>
            <person name="Blye J."/>
            <person name="Boguslavskiy L."/>
            <person name="Bonnet C."/>
            <person name="Boukhgalter B."/>
            <person name="Bourzgui I."/>
            <person name="Brown A."/>
            <person name="Cahill P."/>
            <person name="Channer S."/>
            <person name="Cheshatsang Y."/>
            <person name="Chuda L."/>
            <person name="Citroen M."/>
            <person name="Collymore A."/>
            <person name="Cooke P."/>
            <person name="Costello M."/>
            <person name="D'Aco K."/>
            <person name="Daza R."/>
            <person name="De Haan G."/>
            <person name="DeGray S."/>
            <person name="DeMaso C."/>
            <person name="Dhargay N."/>
            <person name="Dooley K."/>
            <person name="Dooley E."/>
            <person name="Doricent M."/>
            <person name="Dorje P."/>
            <person name="Dorjee K."/>
            <person name="Dupes A."/>
            <person name="Elong R."/>
            <person name="Falk J."/>
            <person name="Farina A."/>
            <person name="Faro S."/>
            <person name="Ferguson D."/>
            <person name="Fisher S."/>
            <person name="Foley C.D."/>
            <person name="Franke A."/>
            <person name="Friedrich D."/>
            <person name="Gadbois L."/>
            <person name="Gearin G."/>
            <person name="Gearin C.R."/>
            <person name="Giannoukos G."/>
            <person name="Goode T."/>
            <person name="Graham J."/>
            <person name="Grandbois E."/>
            <person name="Grewal S."/>
            <person name="Gyaltsen K."/>
            <person name="Hafez N."/>
            <person name="Hagos B."/>
            <person name="Hall J."/>
            <person name="Henson C."/>
            <person name="Hollinger A."/>
            <person name="Honan T."/>
            <person name="Huard M.D."/>
            <person name="Hughes L."/>
            <person name="Hurhula B."/>
            <person name="Husby M.E."/>
            <person name="Kamat A."/>
            <person name="Kanga B."/>
            <person name="Kashin S."/>
            <person name="Khazanovich D."/>
            <person name="Kisner P."/>
            <person name="Lance K."/>
            <person name="Lara M."/>
            <person name="Lee W."/>
            <person name="Lennon N."/>
            <person name="Letendre F."/>
            <person name="LeVine R."/>
            <person name="Lipovsky A."/>
            <person name="Liu X."/>
            <person name="Liu J."/>
            <person name="Liu S."/>
            <person name="Lokyitsang T."/>
            <person name="Lokyitsang Y."/>
            <person name="Lubonja R."/>
            <person name="Lui A."/>
            <person name="MacDonald P."/>
            <person name="Magnisalis V."/>
            <person name="Maru K."/>
            <person name="Matthews C."/>
            <person name="McCusker W."/>
            <person name="McDonough S."/>
            <person name="Mehta T."/>
            <person name="Meldrim J."/>
            <person name="Meneus L."/>
            <person name="Mihai O."/>
            <person name="Mihalev A."/>
            <person name="Mihova T."/>
            <person name="Mittelman R."/>
            <person name="Mlenga V."/>
            <person name="Montmayeur A."/>
            <person name="Mulrain L."/>
            <person name="Navidi A."/>
            <person name="Naylor J."/>
            <person name="Negash T."/>
            <person name="Nguyen T."/>
            <person name="Nguyen N."/>
            <person name="Nicol R."/>
            <person name="Norbu C."/>
            <person name="Norbu N."/>
            <person name="Novod N."/>
            <person name="O'Neill B."/>
            <person name="Osman S."/>
            <person name="Markiewicz E."/>
            <person name="Oyono O.L."/>
            <person name="Patti C."/>
            <person name="Phunkhang P."/>
            <person name="Pierre F."/>
            <person name="Priest M."/>
            <person name="Raghuraman S."/>
            <person name="Rege F."/>
            <person name="Reyes R."/>
            <person name="Rise C."/>
            <person name="Rogov P."/>
            <person name="Ross K."/>
            <person name="Ryan E."/>
            <person name="Settipalli S."/>
            <person name="Shea T."/>
            <person name="Sherpa N."/>
            <person name="Shi L."/>
            <person name="Shih D."/>
            <person name="Sparrow T."/>
            <person name="Spaulding J."/>
            <person name="Stalker J."/>
            <person name="Stange-Thomann N."/>
            <person name="Stavropoulos S."/>
            <person name="Stone C."/>
            <person name="Strader C."/>
            <person name="Tesfaye S."/>
            <person name="Thomson T."/>
            <person name="Thoulutsang Y."/>
            <person name="Thoulutsang D."/>
            <person name="Topham K."/>
            <person name="Topping I."/>
            <person name="Tsamla T."/>
            <person name="Vassiliev H."/>
            <person name="Vo A."/>
            <person name="Wangchuk T."/>
            <person name="Wangdi T."/>
            <person name="Weiand M."/>
            <person name="Wilkinson J."/>
            <person name="Wilson A."/>
            <person name="Yadav S."/>
            <person name="Young G."/>
            <person name="Yu Q."/>
            <person name="Zembek L."/>
            <person name="Zhong D."/>
            <person name="Zimmer A."/>
            <person name="Zwirko Z."/>
            <person name="Jaffe D.B."/>
            <person name="Alvarez P."/>
            <person name="Brockman W."/>
            <person name="Butler J."/>
            <person name="Chin C."/>
            <person name="Gnerre S."/>
            <person name="Grabherr M."/>
            <person name="Kleber M."/>
            <person name="Mauceli E."/>
            <person name="MacCallum I."/>
        </authorList>
    </citation>
    <scope>NUCLEOTIDE SEQUENCE [LARGE SCALE GENOMIC DNA]</scope>
    <source>
        <strain evidence="4">Tucson 15010-1051.87</strain>
    </source>
</reference>
<evidence type="ECO:0008006" key="5">
    <source>
        <dbReference type="Google" id="ProtNLM"/>
    </source>
</evidence>
<dbReference type="eggNOG" id="ENOG502TBKP">
    <property type="taxonomic scope" value="Eukaryota"/>
</dbReference>
<evidence type="ECO:0000313" key="4">
    <source>
        <dbReference type="Proteomes" id="UP000008792"/>
    </source>
</evidence>
<evidence type="ECO:0000256" key="2">
    <source>
        <dbReference type="SAM" id="SignalP"/>
    </source>
</evidence>
<keyword evidence="2" id="KW-0732">Signal</keyword>
<feature type="compositionally biased region" description="Basic and acidic residues" evidence="1">
    <location>
        <begin position="107"/>
        <end position="116"/>
    </location>
</feature>
<feature type="chain" id="PRO_5012542284" description="DUF4794 domain-containing protein" evidence="2">
    <location>
        <begin position="16"/>
        <end position="169"/>
    </location>
</feature>
<dbReference type="AlphaFoldDB" id="B4MAH0"/>
<dbReference type="Proteomes" id="UP000008792">
    <property type="component" value="Unassembled WGS sequence"/>
</dbReference>
<evidence type="ECO:0000313" key="3">
    <source>
        <dbReference type="EMBL" id="EDW66229.1"/>
    </source>
</evidence>
<dbReference type="HOGENOM" id="CLU_1645502_0_0_1"/>
<dbReference type="InParanoid" id="B4MAH0"/>
<dbReference type="EMBL" id="CH940655">
    <property type="protein sequence ID" value="EDW66229.1"/>
    <property type="molecule type" value="Genomic_DNA"/>
</dbReference>
<dbReference type="FunCoup" id="B4MAH0">
    <property type="interactions" value="1"/>
</dbReference>
<sequence>MRGHIWMTLLLVVEAQQLPPFRYHSWFYATPWRPLLPAPGIQQLSLGYTGPQTFPGAAGQAQPAARRPVVLGLVRPVRQQFTLPFRPSPFAGYSNEQQEEQQQQQLEQKELQREEPQQEPLFHAPGYPQATAHSKPIEELTAEALPAPSDVETHFLYMSPGNLYQLVRS</sequence>
<evidence type="ECO:0000256" key="1">
    <source>
        <dbReference type="SAM" id="MobiDB-lite"/>
    </source>
</evidence>
<dbReference type="OMA" id="EEPTFHE"/>
<organism evidence="3 4">
    <name type="scientific">Drosophila virilis</name>
    <name type="common">Fruit fly</name>
    <dbReference type="NCBI Taxonomy" id="7244"/>
    <lineage>
        <taxon>Eukaryota</taxon>
        <taxon>Metazoa</taxon>
        <taxon>Ecdysozoa</taxon>
        <taxon>Arthropoda</taxon>
        <taxon>Hexapoda</taxon>
        <taxon>Insecta</taxon>
        <taxon>Pterygota</taxon>
        <taxon>Neoptera</taxon>
        <taxon>Endopterygota</taxon>
        <taxon>Diptera</taxon>
        <taxon>Brachycera</taxon>
        <taxon>Muscomorpha</taxon>
        <taxon>Ephydroidea</taxon>
        <taxon>Drosophilidae</taxon>
        <taxon>Drosophila</taxon>
    </lineage>
</organism>
<accession>B4MAH0</accession>
<feature type="region of interest" description="Disordered" evidence="1">
    <location>
        <begin position="85"/>
        <end position="145"/>
    </location>
</feature>
<proteinExistence type="predicted"/>
<name>B4MAH0_DROVI</name>
<protein>
    <recommendedName>
        <fullName evidence="5">DUF4794 domain-containing protein</fullName>
    </recommendedName>
</protein>